<keyword evidence="2" id="KW-1185">Reference proteome</keyword>
<evidence type="ECO:0000313" key="2">
    <source>
        <dbReference type="Proteomes" id="UP000821845"/>
    </source>
</evidence>
<protein>
    <submittedName>
        <fullName evidence="1">Uncharacterized protein</fullName>
    </submittedName>
</protein>
<comment type="caution">
    <text evidence="1">The sequence shown here is derived from an EMBL/GenBank/DDBJ whole genome shotgun (WGS) entry which is preliminary data.</text>
</comment>
<gene>
    <name evidence="1" type="ORF">HPB50_018391</name>
</gene>
<name>A0ACB7SAR5_HYAAI</name>
<dbReference type="Proteomes" id="UP000821845">
    <property type="component" value="Chromosome 5"/>
</dbReference>
<organism evidence="1 2">
    <name type="scientific">Hyalomma asiaticum</name>
    <name type="common">Tick</name>
    <dbReference type="NCBI Taxonomy" id="266040"/>
    <lineage>
        <taxon>Eukaryota</taxon>
        <taxon>Metazoa</taxon>
        <taxon>Ecdysozoa</taxon>
        <taxon>Arthropoda</taxon>
        <taxon>Chelicerata</taxon>
        <taxon>Arachnida</taxon>
        <taxon>Acari</taxon>
        <taxon>Parasitiformes</taxon>
        <taxon>Ixodida</taxon>
        <taxon>Ixodoidea</taxon>
        <taxon>Ixodidae</taxon>
        <taxon>Hyalomminae</taxon>
        <taxon>Hyalomma</taxon>
    </lineage>
</organism>
<accession>A0ACB7SAR5</accession>
<sequence length="523" mass="59069">MGKSDAKRTSKRKRGGDGETEERSTAANNAQRRHRKPKSEAGEQAGSVDADKKPWNFKLSLERQRSARMAREKRDSKTKCSDSKLPPEIKSPETRKVTPELGFCRNKTDRRQYGIGFGETRQGRKRVITAEYEKFYLVAVYVPNAGKKLVRHGTGTDFRAYLKELENEKPVVLCGDVNVKRSISPTPKRTRKTPASLRRNEMALRALLDSGFVDSFRHLYPDKKGAYTFWTCMMNARARNVGWRLDYFVLSNALENNISDSLIHSEVMGRMTQGSRDLHRHASLFVAMGKSDAKRTSKRKRGGDGETEERSTAANNAQEASQKPKSEAGEQAGSVDADKKPWNFKLSLERQRSARMARKRGTRVPQEQPDVFAIQETKCSDSKLPPEIKSVDGYHSYFLAGDQEGYSGVGLLSKIKPIDVKYEIDLANPKTNKKNAGFTQEERDGFTALLDSGFVDSFRHLYPDKKGAYTFWTCMMNARARNVGWRLDYFVLSNALENNISDSLIHSEVMGSDHCPVVLLLNI</sequence>
<proteinExistence type="predicted"/>
<dbReference type="EMBL" id="CM023485">
    <property type="protein sequence ID" value="KAH6930783.1"/>
    <property type="molecule type" value="Genomic_DNA"/>
</dbReference>
<evidence type="ECO:0000313" key="1">
    <source>
        <dbReference type="EMBL" id="KAH6930783.1"/>
    </source>
</evidence>
<reference evidence="1" key="1">
    <citation type="submission" date="2020-05" db="EMBL/GenBank/DDBJ databases">
        <title>Large-scale comparative analyses of tick genomes elucidate their genetic diversity and vector capacities.</title>
        <authorList>
            <person name="Jia N."/>
            <person name="Wang J."/>
            <person name="Shi W."/>
            <person name="Du L."/>
            <person name="Sun Y."/>
            <person name="Zhan W."/>
            <person name="Jiang J."/>
            <person name="Wang Q."/>
            <person name="Zhang B."/>
            <person name="Ji P."/>
            <person name="Sakyi L.B."/>
            <person name="Cui X."/>
            <person name="Yuan T."/>
            <person name="Jiang B."/>
            <person name="Yang W."/>
            <person name="Lam T.T.-Y."/>
            <person name="Chang Q."/>
            <person name="Ding S."/>
            <person name="Wang X."/>
            <person name="Zhu J."/>
            <person name="Ruan X."/>
            <person name="Zhao L."/>
            <person name="Wei J."/>
            <person name="Que T."/>
            <person name="Du C."/>
            <person name="Cheng J."/>
            <person name="Dai P."/>
            <person name="Han X."/>
            <person name="Huang E."/>
            <person name="Gao Y."/>
            <person name="Liu J."/>
            <person name="Shao H."/>
            <person name="Ye R."/>
            <person name="Li L."/>
            <person name="Wei W."/>
            <person name="Wang X."/>
            <person name="Wang C."/>
            <person name="Yang T."/>
            <person name="Huo Q."/>
            <person name="Li W."/>
            <person name="Guo W."/>
            <person name="Chen H."/>
            <person name="Zhou L."/>
            <person name="Ni X."/>
            <person name="Tian J."/>
            <person name="Zhou Y."/>
            <person name="Sheng Y."/>
            <person name="Liu T."/>
            <person name="Pan Y."/>
            <person name="Xia L."/>
            <person name="Li J."/>
            <person name="Zhao F."/>
            <person name="Cao W."/>
        </authorList>
    </citation>
    <scope>NUCLEOTIDE SEQUENCE</scope>
    <source>
        <strain evidence="1">Hyas-2018</strain>
    </source>
</reference>